<comment type="subcellular location">
    <subcellularLocation>
        <location evidence="2">Membrane</location>
    </subcellularLocation>
</comment>
<evidence type="ECO:0000256" key="7">
    <source>
        <dbReference type="ARBA" id="ARBA00022723"/>
    </source>
</evidence>
<sequence>MSNMTLDAWHLQTSGHRLDILLQIFVVIVTSASIWTLFRSRSSRNCRPLVPSLNRLQGPLLQSWLKGDHMHVFDLQNGWEFNSWLAKEYGPTSRINGPLGRKQFYTFDPKAMYHILVKESSSFKPPRVENGGIFFGRGLLNTAGEQHRRQRKMLNPVFSIAHMRSMLPIFYDVVDQLENTLSRRVKDGPCELDLLSWMTRAALELIGQSGLGYSFDNMKDDHPEHKYSMIVKEFVPSLAGLGFGINYLLPYAVKLLPTNVRGFIMDITPWKSLHNLRDMVNYMHNLSVEIYKEKKCALAEGDEAVMKQIGRGKDLLSILMRENMKAASEDQLPESEVIAQLSTFTFAATDTTSNGVSRILHLLALHPIVQDRLRQEINEALKTSSGKRLSYDELVALPYLDAICRETLRLHPPVTAIIRKSVEDVVIPFSKPVHGTEVSQVLLPKDTRVIISILNANRSPEIWGPDATEWKPERWLSPFPESVTDSKIPGVYSHLMTFGGGSFSCIGFKFSQLEMKVVLSMLVQKFKFSMPPDIDIFWQMSLISNPIVVGGDRHPRLPLIVEPTA</sequence>
<dbReference type="AlphaFoldDB" id="A0A0D0CIC7"/>
<keyword evidence="12 14" id="KW-0472">Membrane</keyword>
<accession>A0A0D0CIC7</accession>
<dbReference type="PANTHER" id="PTHR24305">
    <property type="entry name" value="CYTOCHROME P450"/>
    <property type="match status" value="1"/>
</dbReference>
<evidence type="ECO:0000256" key="1">
    <source>
        <dbReference type="ARBA" id="ARBA00001971"/>
    </source>
</evidence>
<dbReference type="Proteomes" id="UP000053593">
    <property type="component" value="Unassembled WGS sequence"/>
</dbReference>
<dbReference type="SUPFAM" id="SSF48264">
    <property type="entry name" value="Cytochrome P450"/>
    <property type="match status" value="1"/>
</dbReference>
<reference evidence="15 16" key="1">
    <citation type="submission" date="2014-04" db="EMBL/GenBank/DDBJ databases">
        <title>Evolutionary Origins and Diversification of the Mycorrhizal Mutualists.</title>
        <authorList>
            <consortium name="DOE Joint Genome Institute"/>
            <consortium name="Mycorrhizal Genomics Consortium"/>
            <person name="Kohler A."/>
            <person name="Kuo A."/>
            <person name="Nagy L.G."/>
            <person name="Floudas D."/>
            <person name="Copeland A."/>
            <person name="Barry K.W."/>
            <person name="Cichocki N."/>
            <person name="Veneault-Fourrey C."/>
            <person name="LaButti K."/>
            <person name="Lindquist E.A."/>
            <person name="Lipzen A."/>
            <person name="Lundell T."/>
            <person name="Morin E."/>
            <person name="Murat C."/>
            <person name="Riley R."/>
            <person name="Ohm R."/>
            <person name="Sun H."/>
            <person name="Tunlid A."/>
            <person name="Henrissat B."/>
            <person name="Grigoriev I.V."/>
            <person name="Hibbett D.S."/>
            <person name="Martin F."/>
        </authorList>
    </citation>
    <scope>NUCLEOTIDE SEQUENCE [LARGE SCALE GENOMIC DNA]</scope>
    <source>
        <strain evidence="15 16">FD-317 M1</strain>
    </source>
</reference>
<evidence type="ECO:0000256" key="14">
    <source>
        <dbReference type="SAM" id="Phobius"/>
    </source>
</evidence>
<keyword evidence="9" id="KW-0560">Oxidoreductase</keyword>
<protein>
    <recommendedName>
        <fullName evidence="17">Cytochrome P450</fullName>
    </recommendedName>
</protein>
<keyword evidence="16" id="KW-1185">Reference proteome</keyword>
<dbReference type="InterPro" id="IPR036396">
    <property type="entry name" value="Cyt_P450_sf"/>
</dbReference>
<evidence type="ECO:0000256" key="9">
    <source>
        <dbReference type="ARBA" id="ARBA00023002"/>
    </source>
</evidence>
<dbReference type="HOGENOM" id="CLU_001570_5_11_1"/>
<keyword evidence="7 13" id="KW-0479">Metal-binding</keyword>
<evidence type="ECO:0000256" key="6">
    <source>
        <dbReference type="ARBA" id="ARBA00022692"/>
    </source>
</evidence>
<keyword evidence="6 14" id="KW-0812">Transmembrane</keyword>
<comment type="pathway">
    <text evidence="3">Secondary metabolite biosynthesis; terpenoid biosynthesis.</text>
</comment>
<keyword evidence="5 13" id="KW-0349">Heme</keyword>
<evidence type="ECO:0000256" key="3">
    <source>
        <dbReference type="ARBA" id="ARBA00004721"/>
    </source>
</evidence>
<dbReference type="Pfam" id="PF00067">
    <property type="entry name" value="p450"/>
    <property type="match status" value="1"/>
</dbReference>
<keyword evidence="8 14" id="KW-1133">Transmembrane helix</keyword>
<proteinExistence type="inferred from homology"/>
<evidence type="ECO:0000256" key="12">
    <source>
        <dbReference type="ARBA" id="ARBA00023136"/>
    </source>
</evidence>
<evidence type="ECO:0000256" key="2">
    <source>
        <dbReference type="ARBA" id="ARBA00004370"/>
    </source>
</evidence>
<dbReference type="GO" id="GO:0005506">
    <property type="term" value="F:iron ion binding"/>
    <property type="evidence" value="ECO:0007669"/>
    <property type="project" value="InterPro"/>
</dbReference>
<name>A0A0D0CIC7_9AGAR</name>
<comment type="similarity">
    <text evidence="4">Belongs to the cytochrome P450 family.</text>
</comment>
<feature type="binding site" description="axial binding residue" evidence="13">
    <location>
        <position position="505"/>
    </location>
    <ligand>
        <name>heme</name>
        <dbReference type="ChEBI" id="CHEBI:30413"/>
    </ligand>
    <ligandPart>
        <name>Fe</name>
        <dbReference type="ChEBI" id="CHEBI:18248"/>
    </ligandPart>
</feature>
<dbReference type="GO" id="GO:0004497">
    <property type="term" value="F:monooxygenase activity"/>
    <property type="evidence" value="ECO:0007669"/>
    <property type="project" value="UniProtKB-KW"/>
</dbReference>
<organism evidence="15 16">
    <name type="scientific">Collybiopsis luxurians FD-317 M1</name>
    <dbReference type="NCBI Taxonomy" id="944289"/>
    <lineage>
        <taxon>Eukaryota</taxon>
        <taxon>Fungi</taxon>
        <taxon>Dikarya</taxon>
        <taxon>Basidiomycota</taxon>
        <taxon>Agaricomycotina</taxon>
        <taxon>Agaricomycetes</taxon>
        <taxon>Agaricomycetidae</taxon>
        <taxon>Agaricales</taxon>
        <taxon>Marasmiineae</taxon>
        <taxon>Omphalotaceae</taxon>
        <taxon>Collybiopsis</taxon>
        <taxon>Collybiopsis luxurians</taxon>
    </lineage>
</organism>
<comment type="cofactor">
    <cofactor evidence="1 13">
        <name>heme</name>
        <dbReference type="ChEBI" id="CHEBI:30413"/>
    </cofactor>
</comment>
<dbReference type="InterPro" id="IPR001128">
    <property type="entry name" value="Cyt_P450"/>
</dbReference>
<dbReference type="GO" id="GO:0016020">
    <property type="term" value="C:membrane"/>
    <property type="evidence" value="ECO:0007669"/>
    <property type="project" value="UniProtKB-SubCell"/>
</dbReference>
<evidence type="ECO:0000313" key="15">
    <source>
        <dbReference type="EMBL" id="KIK62429.1"/>
    </source>
</evidence>
<evidence type="ECO:0000256" key="5">
    <source>
        <dbReference type="ARBA" id="ARBA00022617"/>
    </source>
</evidence>
<dbReference type="GO" id="GO:0016705">
    <property type="term" value="F:oxidoreductase activity, acting on paired donors, with incorporation or reduction of molecular oxygen"/>
    <property type="evidence" value="ECO:0007669"/>
    <property type="project" value="InterPro"/>
</dbReference>
<dbReference type="EMBL" id="KN834767">
    <property type="protein sequence ID" value="KIK62429.1"/>
    <property type="molecule type" value="Genomic_DNA"/>
</dbReference>
<dbReference type="InterPro" id="IPR002403">
    <property type="entry name" value="Cyt_P450_E_grp-IV"/>
</dbReference>
<dbReference type="PRINTS" id="PR00385">
    <property type="entry name" value="P450"/>
</dbReference>
<dbReference type="CDD" id="cd11069">
    <property type="entry name" value="CYP_FUM15-like"/>
    <property type="match status" value="1"/>
</dbReference>
<keyword evidence="10 13" id="KW-0408">Iron</keyword>
<keyword evidence="11" id="KW-0503">Monooxygenase</keyword>
<dbReference type="InterPro" id="IPR050121">
    <property type="entry name" value="Cytochrome_P450_monoxygenase"/>
</dbReference>
<feature type="transmembrane region" description="Helical" evidence="14">
    <location>
        <begin position="234"/>
        <end position="253"/>
    </location>
</feature>
<evidence type="ECO:0000256" key="13">
    <source>
        <dbReference type="PIRSR" id="PIRSR602403-1"/>
    </source>
</evidence>
<dbReference type="PRINTS" id="PR00465">
    <property type="entry name" value="EP450IV"/>
</dbReference>
<evidence type="ECO:0008006" key="17">
    <source>
        <dbReference type="Google" id="ProtNLM"/>
    </source>
</evidence>
<feature type="transmembrane region" description="Helical" evidence="14">
    <location>
        <begin position="20"/>
        <end position="38"/>
    </location>
</feature>
<evidence type="ECO:0000256" key="4">
    <source>
        <dbReference type="ARBA" id="ARBA00010617"/>
    </source>
</evidence>
<dbReference type="GO" id="GO:0020037">
    <property type="term" value="F:heme binding"/>
    <property type="evidence" value="ECO:0007669"/>
    <property type="project" value="InterPro"/>
</dbReference>
<dbReference type="OrthoDB" id="1470350at2759"/>
<gene>
    <name evidence="15" type="ORF">GYMLUDRAFT_41869</name>
</gene>
<dbReference type="PANTHER" id="PTHR24305:SF166">
    <property type="entry name" value="CYTOCHROME P450 12A4, MITOCHONDRIAL-RELATED"/>
    <property type="match status" value="1"/>
</dbReference>
<evidence type="ECO:0000256" key="10">
    <source>
        <dbReference type="ARBA" id="ARBA00023004"/>
    </source>
</evidence>
<evidence type="ECO:0000256" key="8">
    <source>
        <dbReference type="ARBA" id="ARBA00022989"/>
    </source>
</evidence>
<evidence type="ECO:0000256" key="11">
    <source>
        <dbReference type="ARBA" id="ARBA00023033"/>
    </source>
</evidence>
<dbReference type="Gene3D" id="1.10.630.10">
    <property type="entry name" value="Cytochrome P450"/>
    <property type="match status" value="1"/>
</dbReference>
<evidence type="ECO:0000313" key="16">
    <source>
        <dbReference type="Proteomes" id="UP000053593"/>
    </source>
</evidence>